<gene>
    <name evidence="2" type="ORF">METZ01_LOCUS372445</name>
</gene>
<dbReference type="EMBL" id="UINC01135444">
    <property type="protein sequence ID" value="SVD19591.1"/>
    <property type="molecule type" value="Genomic_DNA"/>
</dbReference>
<name>A0A382TDV9_9ZZZZ</name>
<evidence type="ECO:0000313" key="2">
    <source>
        <dbReference type="EMBL" id="SVD19591.1"/>
    </source>
</evidence>
<organism evidence="2">
    <name type="scientific">marine metagenome</name>
    <dbReference type="NCBI Taxonomy" id="408172"/>
    <lineage>
        <taxon>unclassified sequences</taxon>
        <taxon>metagenomes</taxon>
        <taxon>ecological metagenomes</taxon>
    </lineage>
</organism>
<keyword evidence="1" id="KW-0472">Membrane</keyword>
<keyword evidence="1" id="KW-1133">Transmembrane helix</keyword>
<keyword evidence="1" id="KW-0812">Transmembrane</keyword>
<dbReference type="AlphaFoldDB" id="A0A382TDV9"/>
<proteinExistence type="predicted"/>
<feature type="transmembrane region" description="Helical" evidence="1">
    <location>
        <begin position="46"/>
        <end position="63"/>
    </location>
</feature>
<sequence length="89" mass="9896">MSTHFLFEMWHQSHSFRGILLVIIAIGFVWALIYSKHKNMSMYVPLLRGILIVIVAICLYMIITGGVSPSPLAVLGIAIVCLSLMPKPL</sequence>
<feature type="transmembrane region" description="Helical" evidence="1">
    <location>
        <begin position="15"/>
        <end position="34"/>
    </location>
</feature>
<accession>A0A382TDV9</accession>
<evidence type="ECO:0000256" key="1">
    <source>
        <dbReference type="SAM" id="Phobius"/>
    </source>
</evidence>
<reference evidence="2" key="1">
    <citation type="submission" date="2018-05" db="EMBL/GenBank/DDBJ databases">
        <authorList>
            <person name="Lanie J.A."/>
            <person name="Ng W.-L."/>
            <person name="Kazmierczak K.M."/>
            <person name="Andrzejewski T.M."/>
            <person name="Davidsen T.M."/>
            <person name="Wayne K.J."/>
            <person name="Tettelin H."/>
            <person name="Glass J.I."/>
            <person name="Rusch D."/>
            <person name="Podicherti R."/>
            <person name="Tsui H.-C.T."/>
            <person name="Winkler M.E."/>
        </authorList>
    </citation>
    <scope>NUCLEOTIDE SEQUENCE</scope>
</reference>
<protein>
    <submittedName>
        <fullName evidence="2">Uncharacterized protein</fullName>
    </submittedName>
</protein>